<evidence type="ECO:0000313" key="2">
    <source>
        <dbReference type="Proteomes" id="UP000199184"/>
    </source>
</evidence>
<proteinExistence type="predicted"/>
<dbReference type="EMBL" id="FMAI01000002">
    <property type="protein sequence ID" value="SCB17573.1"/>
    <property type="molecule type" value="Genomic_DNA"/>
</dbReference>
<protein>
    <submittedName>
        <fullName evidence="1">Uncharacterized protein</fullName>
    </submittedName>
</protein>
<accession>A0A1C3UQ16</accession>
<organism evidence="1 2">
    <name type="scientific">Bradyrhizobium shewense</name>
    <dbReference type="NCBI Taxonomy" id="1761772"/>
    <lineage>
        <taxon>Bacteria</taxon>
        <taxon>Pseudomonadati</taxon>
        <taxon>Pseudomonadota</taxon>
        <taxon>Alphaproteobacteria</taxon>
        <taxon>Hyphomicrobiales</taxon>
        <taxon>Nitrobacteraceae</taxon>
        <taxon>Bradyrhizobium</taxon>
    </lineage>
</organism>
<keyword evidence="2" id="KW-1185">Reference proteome</keyword>
<reference evidence="2" key="1">
    <citation type="submission" date="2016-08" db="EMBL/GenBank/DDBJ databases">
        <authorList>
            <person name="Varghese N."/>
            <person name="Submissions Spin"/>
        </authorList>
    </citation>
    <scope>NUCLEOTIDE SEQUENCE [LARGE SCALE GENOMIC DNA]</scope>
    <source>
        <strain evidence="2">ERR11</strain>
    </source>
</reference>
<name>A0A1C3UQ16_9BRAD</name>
<dbReference type="Proteomes" id="UP000199184">
    <property type="component" value="Unassembled WGS sequence"/>
</dbReference>
<evidence type="ECO:0000313" key="1">
    <source>
        <dbReference type="EMBL" id="SCB17573.1"/>
    </source>
</evidence>
<dbReference type="AlphaFoldDB" id="A0A1C3UQ16"/>
<gene>
    <name evidence="1" type="ORF">GA0061098_1002278</name>
</gene>
<sequence length="42" mass="4609">MIRRSVAELPKKQELCAGSDLPARVLLKAFAQKLFPIEVAVA</sequence>